<comment type="caution">
    <text evidence="6">The sequence shown here is derived from an EMBL/GenBank/DDBJ whole genome shotgun (WGS) entry which is preliminary data.</text>
</comment>
<dbReference type="InterPro" id="IPR009057">
    <property type="entry name" value="Homeodomain-like_sf"/>
</dbReference>
<dbReference type="GO" id="GO:0003677">
    <property type="term" value="F:DNA binding"/>
    <property type="evidence" value="ECO:0007669"/>
    <property type="project" value="UniProtKB-UniRule"/>
</dbReference>
<name>A0A318QDF1_9PROT</name>
<dbReference type="Gene3D" id="1.10.357.10">
    <property type="entry name" value="Tetracycline Repressor, domain 2"/>
    <property type="match status" value="1"/>
</dbReference>
<dbReference type="PROSITE" id="PS50977">
    <property type="entry name" value="HTH_TETR_2"/>
    <property type="match status" value="1"/>
</dbReference>
<dbReference type="SUPFAM" id="SSF46689">
    <property type="entry name" value="Homeodomain-like"/>
    <property type="match status" value="1"/>
</dbReference>
<dbReference type="Pfam" id="PF16925">
    <property type="entry name" value="TetR_C_13"/>
    <property type="match status" value="1"/>
</dbReference>
<proteinExistence type="predicted"/>
<sequence length="251" mass="28013">MVRRPRQSKKSVYHKHVLLFACCARLAIHVPDPITPRRNRSPIMAATPMQSATRLLLLEQAWPLVAQMGFASTSINDVLAAAHVPKGSFYYYFASKDVFGQDLLRHCIDEHAATLRMFLSRAHLSGLERLMEYWSSWVERETSPDPRRRCLIVKIGAEVSDFSEGMRRVMDGGIEILVTLLGGGIGAGMADGSVCPVMEPTNVARELFHYWLGTAVAFRIDREPARLSRALRTTREILMGARPYRGSAAAG</sequence>
<dbReference type="PANTHER" id="PTHR47506:SF6">
    <property type="entry name" value="HTH-TYPE TRANSCRIPTIONAL REPRESSOR NEMR"/>
    <property type="match status" value="1"/>
</dbReference>
<evidence type="ECO:0000313" key="6">
    <source>
        <dbReference type="EMBL" id="PYD75591.1"/>
    </source>
</evidence>
<accession>A0A318QDF1</accession>
<evidence type="ECO:0000256" key="4">
    <source>
        <dbReference type="PROSITE-ProRule" id="PRU00335"/>
    </source>
</evidence>
<dbReference type="SUPFAM" id="SSF48498">
    <property type="entry name" value="Tetracyclin repressor-like, C-terminal domain"/>
    <property type="match status" value="1"/>
</dbReference>
<dbReference type="EMBL" id="NOXG01000007">
    <property type="protein sequence ID" value="PYD75591.1"/>
    <property type="molecule type" value="Genomic_DNA"/>
</dbReference>
<evidence type="ECO:0000256" key="1">
    <source>
        <dbReference type="ARBA" id="ARBA00023015"/>
    </source>
</evidence>
<dbReference type="InterPro" id="IPR036271">
    <property type="entry name" value="Tet_transcr_reg_TetR-rel_C_sf"/>
</dbReference>
<dbReference type="InterPro" id="IPR011075">
    <property type="entry name" value="TetR_C"/>
</dbReference>
<keyword evidence="3" id="KW-0804">Transcription</keyword>
<gene>
    <name evidence="6" type="ORF">CFR71_08420</name>
</gene>
<dbReference type="Pfam" id="PF00440">
    <property type="entry name" value="TetR_N"/>
    <property type="match status" value="1"/>
</dbReference>
<dbReference type="Proteomes" id="UP000247609">
    <property type="component" value="Unassembled WGS sequence"/>
</dbReference>
<dbReference type="PANTHER" id="PTHR47506">
    <property type="entry name" value="TRANSCRIPTIONAL REGULATORY PROTEIN"/>
    <property type="match status" value="1"/>
</dbReference>
<protein>
    <recommendedName>
        <fullName evidence="5">HTH tetR-type domain-containing protein</fullName>
    </recommendedName>
</protein>
<organism evidence="6 7">
    <name type="scientific">Novacetimonas pomaceti</name>
    <dbReference type="NCBI Taxonomy" id="2021998"/>
    <lineage>
        <taxon>Bacteria</taxon>
        <taxon>Pseudomonadati</taxon>
        <taxon>Pseudomonadota</taxon>
        <taxon>Alphaproteobacteria</taxon>
        <taxon>Acetobacterales</taxon>
        <taxon>Acetobacteraceae</taxon>
        <taxon>Novacetimonas</taxon>
    </lineage>
</organism>
<evidence type="ECO:0000313" key="7">
    <source>
        <dbReference type="Proteomes" id="UP000247609"/>
    </source>
</evidence>
<evidence type="ECO:0000256" key="2">
    <source>
        <dbReference type="ARBA" id="ARBA00023125"/>
    </source>
</evidence>
<dbReference type="InterPro" id="IPR001647">
    <property type="entry name" value="HTH_TetR"/>
</dbReference>
<evidence type="ECO:0000256" key="3">
    <source>
        <dbReference type="ARBA" id="ARBA00023163"/>
    </source>
</evidence>
<reference evidence="6 7" key="1">
    <citation type="submission" date="2017-07" db="EMBL/GenBank/DDBJ databases">
        <title>A draft genome sequence of Komagataeibacter sp. T5K1.</title>
        <authorList>
            <person name="Skraban J."/>
            <person name="Cleenwerck I."/>
            <person name="Vandamme P."/>
            <person name="Trcek J."/>
        </authorList>
    </citation>
    <scope>NUCLEOTIDE SEQUENCE [LARGE SCALE GENOMIC DNA]</scope>
    <source>
        <strain evidence="6 7">T5K1</strain>
    </source>
</reference>
<dbReference type="AlphaFoldDB" id="A0A318QDF1"/>
<feature type="DNA-binding region" description="H-T-H motif" evidence="4">
    <location>
        <begin position="74"/>
        <end position="93"/>
    </location>
</feature>
<keyword evidence="1" id="KW-0805">Transcription regulation</keyword>
<feature type="domain" description="HTH tetR-type" evidence="5">
    <location>
        <begin position="51"/>
        <end position="111"/>
    </location>
</feature>
<keyword evidence="2 4" id="KW-0238">DNA-binding</keyword>
<evidence type="ECO:0000259" key="5">
    <source>
        <dbReference type="PROSITE" id="PS50977"/>
    </source>
</evidence>